<reference evidence="9 10" key="1">
    <citation type="submission" date="2018-12" db="EMBL/GenBank/DDBJ databases">
        <title>Complete genome sequence of Flaviflexus sp. H23T48.</title>
        <authorList>
            <person name="Bae J.-W."/>
            <person name="Lee J.-Y."/>
        </authorList>
    </citation>
    <scope>NUCLEOTIDE SEQUENCE [LARGE SCALE GENOMIC DNA]</scope>
    <source>
        <strain evidence="9 10">H23T48</strain>
    </source>
</reference>
<dbReference type="Gene3D" id="1.10.3720.10">
    <property type="entry name" value="MetI-like"/>
    <property type="match status" value="1"/>
</dbReference>
<feature type="transmembrane region" description="Helical" evidence="7">
    <location>
        <begin position="77"/>
        <end position="99"/>
    </location>
</feature>
<accession>A0A3Q9G9J7</accession>
<keyword evidence="10" id="KW-1185">Reference proteome</keyword>
<evidence type="ECO:0000256" key="7">
    <source>
        <dbReference type="RuleBase" id="RU363032"/>
    </source>
</evidence>
<dbReference type="PROSITE" id="PS50928">
    <property type="entry name" value="ABC_TM1"/>
    <property type="match status" value="1"/>
</dbReference>
<dbReference type="CDD" id="cd06261">
    <property type="entry name" value="TM_PBP2"/>
    <property type="match status" value="1"/>
</dbReference>
<feature type="transmembrane region" description="Helical" evidence="7">
    <location>
        <begin position="145"/>
        <end position="165"/>
    </location>
</feature>
<evidence type="ECO:0000259" key="8">
    <source>
        <dbReference type="PROSITE" id="PS50928"/>
    </source>
</evidence>
<dbReference type="SUPFAM" id="SSF161098">
    <property type="entry name" value="MetI-like"/>
    <property type="match status" value="1"/>
</dbReference>
<sequence>MKAIPGDEVDAILGPGSNASDEAVALAIETHGLNKPLVIQYLIQLKSIFTLDWGISFSLDDPVIDVIAEQLPATLTLAFAALGLAWALALVMALISVFGRFPWRIISMIEVVSAALPHFALAIVLIVFFSTWLGVLPPVSTRDPISIVLPALTLALPTAGFLGQVMRESMMDAMEAPFAVSARARGETTIGLFRRHLLRHAILPAISLAGWAFGSLMSGAVVVEEVFARQGIGKTLLSAVGVRDMPLVIGILMVIAAVYCFVTIVVDLVEAAVDPRVGKAA</sequence>
<dbReference type="OrthoDB" id="3171583at2"/>
<dbReference type="Proteomes" id="UP000280344">
    <property type="component" value="Chromosome"/>
</dbReference>
<dbReference type="GO" id="GO:0071916">
    <property type="term" value="F:dipeptide transmembrane transporter activity"/>
    <property type="evidence" value="ECO:0007669"/>
    <property type="project" value="TreeGrafter"/>
</dbReference>
<keyword evidence="4 7" id="KW-0812">Transmembrane</keyword>
<evidence type="ECO:0000256" key="5">
    <source>
        <dbReference type="ARBA" id="ARBA00022989"/>
    </source>
</evidence>
<dbReference type="AlphaFoldDB" id="A0A3Q9G9J7"/>
<evidence type="ECO:0000313" key="9">
    <source>
        <dbReference type="EMBL" id="AZQ78121.1"/>
    </source>
</evidence>
<evidence type="ECO:0000256" key="6">
    <source>
        <dbReference type="ARBA" id="ARBA00023136"/>
    </source>
</evidence>
<feature type="transmembrane region" description="Helical" evidence="7">
    <location>
        <begin position="201"/>
        <end position="223"/>
    </location>
</feature>
<feature type="transmembrane region" description="Helical" evidence="7">
    <location>
        <begin position="111"/>
        <end position="133"/>
    </location>
</feature>
<gene>
    <name evidence="9" type="ORF">EJ997_03600</name>
</gene>
<keyword evidence="3" id="KW-1003">Cell membrane</keyword>
<evidence type="ECO:0000313" key="10">
    <source>
        <dbReference type="Proteomes" id="UP000280344"/>
    </source>
</evidence>
<feature type="transmembrane region" description="Helical" evidence="7">
    <location>
        <begin position="247"/>
        <end position="269"/>
    </location>
</feature>
<keyword evidence="5 7" id="KW-1133">Transmembrane helix</keyword>
<dbReference type="Pfam" id="PF00528">
    <property type="entry name" value="BPD_transp_1"/>
    <property type="match status" value="1"/>
</dbReference>
<name>A0A3Q9G9J7_9ACTO</name>
<evidence type="ECO:0000256" key="2">
    <source>
        <dbReference type="ARBA" id="ARBA00022448"/>
    </source>
</evidence>
<dbReference type="InterPro" id="IPR035906">
    <property type="entry name" value="MetI-like_sf"/>
</dbReference>
<dbReference type="PANTHER" id="PTHR43163:SF6">
    <property type="entry name" value="DIPEPTIDE TRANSPORT SYSTEM PERMEASE PROTEIN DPPB-RELATED"/>
    <property type="match status" value="1"/>
</dbReference>
<proteinExistence type="inferred from homology"/>
<protein>
    <submittedName>
        <fullName evidence="9">ABC transporter permease</fullName>
    </submittedName>
</protein>
<dbReference type="GO" id="GO:0005886">
    <property type="term" value="C:plasma membrane"/>
    <property type="evidence" value="ECO:0007669"/>
    <property type="project" value="UniProtKB-SubCell"/>
</dbReference>
<comment type="similarity">
    <text evidence="7">Belongs to the binding-protein-dependent transport system permease family.</text>
</comment>
<comment type="subcellular location">
    <subcellularLocation>
        <location evidence="1 7">Cell membrane</location>
        <topology evidence="1 7">Multi-pass membrane protein</topology>
    </subcellularLocation>
</comment>
<dbReference type="KEGG" id="flh:EJ997_03600"/>
<organism evidence="9 10">
    <name type="scientific">Flaviflexus ciconiae</name>
    <dbReference type="NCBI Taxonomy" id="2496867"/>
    <lineage>
        <taxon>Bacteria</taxon>
        <taxon>Bacillati</taxon>
        <taxon>Actinomycetota</taxon>
        <taxon>Actinomycetes</taxon>
        <taxon>Actinomycetales</taxon>
        <taxon>Actinomycetaceae</taxon>
        <taxon>Flaviflexus</taxon>
    </lineage>
</organism>
<keyword evidence="2 7" id="KW-0813">Transport</keyword>
<keyword evidence="6 7" id="KW-0472">Membrane</keyword>
<evidence type="ECO:0000256" key="3">
    <source>
        <dbReference type="ARBA" id="ARBA00022475"/>
    </source>
</evidence>
<dbReference type="EMBL" id="CP034593">
    <property type="protein sequence ID" value="AZQ78121.1"/>
    <property type="molecule type" value="Genomic_DNA"/>
</dbReference>
<evidence type="ECO:0000256" key="1">
    <source>
        <dbReference type="ARBA" id="ARBA00004651"/>
    </source>
</evidence>
<dbReference type="InterPro" id="IPR000515">
    <property type="entry name" value="MetI-like"/>
</dbReference>
<evidence type="ECO:0000256" key="4">
    <source>
        <dbReference type="ARBA" id="ARBA00022692"/>
    </source>
</evidence>
<feature type="domain" description="ABC transmembrane type-1" evidence="8">
    <location>
        <begin position="71"/>
        <end position="270"/>
    </location>
</feature>
<dbReference type="PANTHER" id="PTHR43163">
    <property type="entry name" value="DIPEPTIDE TRANSPORT SYSTEM PERMEASE PROTEIN DPPB-RELATED"/>
    <property type="match status" value="1"/>
</dbReference>